<evidence type="ECO:0000256" key="1">
    <source>
        <dbReference type="ARBA" id="ARBA00001947"/>
    </source>
</evidence>
<dbReference type="CDD" id="cd07363">
    <property type="entry name" value="45_DOPA_Dioxygenase"/>
    <property type="match status" value="1"/>
</dbReference>
<evidence type="ECO:0000256" key="2">
    <source>
        <dbReference type="ARBA" id="ARBA00007581"/>
    </source>
</evidence>
<dbReference type="SUPFAM" id="SSF53213">
    <property type="entry name" value="LigB-like"/>
    <property type="match status" value="1"/>
</dbReference>
<dbReference type="Pfam" id="PF02900">
    <property type="entry name" value="LigB"/>
    <property type="match status" value="1"/>
</dbReference>
<reference evidence="7 8" key="1">
    <citation type="submission" date="2021-03" db="EMBL/GenBank/DDBJ databases">
        <title>Thiomicrorhabdus sp.nov.,novel sulfur-oxidizing bacteria isolated from coastal sediment.</title>
        <authorList>
            <person name="Liu X."/>
        </authorList>
    </citation>
    <scope>NUCLEOTIDE SEQUENCE [LARGE SCALE GENOMIC DNA]</scope>
    <source>
        <strain evidence="7 8">6S2-11</strain>
    </source>
</reference>
<evidence type="ECO:0000259" key="6">
    <source>
        <dbReference type="Pfam" id="PF02900"/>
    </source>
</evidence>
<dbReference type="EMBL" id="JAGETV010000014">
    <property type="protein sequence ID" value="MBO1927620.1"/>
    <property type="molecule type" value="Genomic_DNA"/>
</dbReference>
<dbReference type="RefSeq" id="WP_208150088.1">
    <property type="nucleotide sequence ID" value="NZ_JAGETV010000014.1"/>
</dbReference>
<name>A0ABS3Q5K4_9GAMM</name>
<evidence type="ECO:0000313" key="7">
    <source>
        <dbReference type="EMBL" id="MBO1927620.1"/>
    </source>
</evidence>
<gene>
    <name evidence="7" type="primary">ygiD</name>
    <name evidence="7" type="ORF">J3998_08530</name>
</gene>
<dbReference type="PANTHER" id="PTHR30096:SF0">
    <property type="entry name" value="4,5-DOPA DIOXYGENASE EXTRADIOL-LIKE PROTEIN"/>
    <property type="match status" value="1"/>
</dbReference>
<dbReference type="PANTHER" id="PTHR30096">
    <property type="entry name" value="4,5-DOPA DIOXYGENASE EXTRADIOL-LIKE PROTEIN"/>
    <property type="match status" value="1"/>
</dbReference>
<keyword evidence="7" id="KW-0223">Dioxygenase</keyword>
<keyword evidence="5 7" id="KW-0560">Oxidoreductase</keyword>
<organism evidence="7 8">
    <name type="scientific">Thiomicrorhabdus marina</name>
    <dbReference type="NCBI Taxonomy" id="2818442"/>
    <lineage>
        <taxon>Bacteria</taxon>
        <taxon>Pseudomonadati</taxon>
        <taxon>Pseudomonadota</taxon>
        <taxon>Gammaproteobacteria</taxon>
        <taxon>Thiotrichales</taxon>
        <taxon>Piscirickettsiaceae</taxon>
        <taxon>Thiomicrorhabdus</taxon>
    </lineage>
</organism>
<evidence type="ECO:0000313" key="8">
    <source>
        <dbReference type="Proteomes" id="UP000664835"/>
    </source>
</evidence>
<dbReference type="GO" id="GO:0050297">
    <property type="term" value="F:stizolobate synthase activity"/>
    <property type="evidence" value="ECO:0007669"/>
    <property type="project" value="UniProtKB-EC"/>
</dbReference>
<keyword evidence="3" id="KW-0479">Metal-binding</keyword>
<keyword evidence="4" id="KW-0862">Zinc</keyword>
<dbReference type="PIRSF" id="PIRSF006157">
    <property type="entry name" value="Doxgns_DODA"/>
    <property type="match status" value="1"/>
</dbReference>
<evidence type="ECO:0000256" key="4">
    <source>
        <dbReference type="ARBA" id="ARBA00022833"/>
    </source>
</evidence>
<dbReference type="InterPro" id="IPR014436">
    <property type="entry name" value="Extradiol_dOase_DODA"/>
</dbReference>
<dbReference type="NCBIfam" id="NF007914">
    <property type="entry name" value="PRK10628.1"/>
    <property type="match status" value="1"/>
</dbReference>
<dbReference type="EC" id="1.13.11.29" evidence="7"/>
<proteinExistence type="inferred from homology"/>
<evidence type="ECO:0000256" key="3">
    <source>
        <dbReference type="ARBA" id="ARBA00022723"/>
    </source>
</evidence>
<dbReference type="Gene3D" id="3.40.830.10">
    <property type="entry name" value="LigB-like"/>
    <property type="match status" value="1"/>
</dbReference>
<comment type="caution">
    <text evidence="7">The sequence shown here is derived from an EMBL/GenBank/DDBJ whole genome shotgun (WGS) entry which is preliminary data.</text>
</comment>
<comment type="similarity">
    <text evidence="2">Belongs to the DODA-type extradiol aromatic ring-opening dioxygenase family.</text>
</comment>
<protein>
    <submittedName>
        <fullName evidence="7">4,5-DOPA dioxygenase extradiol</fullName>
        <ecNumber evidence="7">1.13.11.29</ecNumber>
    </submittedName>
</protein>
<keyword evidence="8" id="KW-1185">Reference proteome</keyword>
<comment type="cofactor">
    <cofactor evidence="1">
        <name>Zn(2+)</name>
        <dbReference type="ChEBI" id="CHEBI:29105"/>
    </cofactor>
</comment>
<evidence type="ECO:0000256" key="5">
    <source>
        <dbReference type="ARBA" id="ARBA00023002"/>
    </source>
</evidence>
<accession>A0ABS3Q5K4</accession>
<dbReference type="InterPro" id="IPR004183">
    <property type="entry name" value="Xdiol_dOase_suB"/>
</dbReference>
<dbReference type="Proteomes" id="UP000664835">
    <property type="component" value="Unassembled WGS sequence"/>
</dbReference>
<feature type="domain" description="Extradiol ring-cleavage dioxygenase class III enzyme subunit B" evidence="6">
    <location>
        <begin position="41"/>
        <end position="255"/>
    </location>
</feature>
<sequence>MNAELNLQKLVNQLQQLPRLPEQMPVLFVGHGNPMNAISDNPFTQSWHSIGNALPKPKAILSVSAHWLTHGNTLVHASKQPQTIHDFYGFPEELFAQKYPCSGSPEQAHQTQKLAPDIISETDEWGLDHGTWSVLLSMFPDADVPVYQISIDYRKAPPFHYQLAQRLQDLRKRGVLVIASGNLVHNLQKLQWNNAEPFDWALEFNQIVKEALADFDDQRLVNFSNFGALGKMAHPSYDHYLPLLYALGLRSQQDEIHFFNNVIDMSSVSMLSFIYLPRKV</sequence>